<evidence type="ECO:0008006" key="4">
    <source>
        <dbReference type="Google" id="ProtNLM"/>
    </source>
</evidence>
<evidence type="ECO:0000313" key="3">
    <source>
        <dbReference type="Proteomes" id="UP001500620"/>
    </source>
</evidence>
<keyword evidence="3" id="KW-1185">Reference proteome</keyword>
<keyword evidence="1" id="KW-0472">Membrane</keyword>
<feature type="transmembrane region" description="Helical" evidence="1">
    <location>
        <begin position="168"/>
        <end position="188"/>
    </location>
</feature>
<proteinExistence type="predicted"/>
<sequence>MTVVFRALTAVCAVAGIVFLLVWNHGDLGAFVYFTVQSSVVIAAVSAVAVFRAVPAPVRGAATLYSVITGTVYHALLANPSSPFYQEDSGAHTVHNLLLHTVTPILAAVTWLVIERERVRWWLAAVWLAYPLAYLVFALVRGAFVHEYPYPFVDLDKEHALGVTRNSIGFTLAFFLLGLLLIGLGALLRRVLPGAREPGASDEDARVEDPARV</sequence>
<dbReference type="RefSeq" id="WP_345132190.1">
    <property type="nucleotide sequence ID" value="NZ_BAABAT010000020.1"/>
</dbReference>
<reference evidence="3" key="1">
    <citation type="journal article" date="2019" name="Int. J. Syst. Evol. Microbiol.">
        <title>The Global Catalogue of Microorganisms (GCM) 10K type strain sequencing project: providing services to taxonomists for standard genome sequencing and annotation.</title>
        <authorList>
            <consortium name="The Broad Institute Genomics Platform"/>
            <consortium name="The Broad Institute Genome Sequencing Center for Infectious Disease"/>
            <person name="Wu L."/>
            <person name="Ma J."/>
        </authorList>
    </citation>
    <scope>NUCLEOTIDE SEQUENCE [LARGE SCALE GENOMIC DNA]</scope>
    <source>
        <strain evidence="3">JCM 17441</strain>
    </source>
</reference>
<feature type="transmembrane region" description="Helical" evidence="1">
    <location>
        <begin position="97"/>
        <end position="114"/>
    </location>
</feature>
<feature type="transmembrane region" description="Helical" evidence="1">
    <location>
        <begin position="7"/>
        <end position="24"/>
    </location>
</feature>
<keyword evidence="1" id="KW-0812">Transmembrane</keyword>
<dbReference type="NCBIfam" id="NF038065">
    <property type="entry name" value="Pr6Pr"/>
    <property type="match status" value="1"/>
</dbReference>
<gene>
    <name evidence="2" type="ORF">GCM10022255_063010</name>
</gene>
<feature type="transmembrane region" description="Helical" evidence="1">
    <location>
        <begin position="30"/>
        <end position="51"/>
    </location>
</feature>
<evidence type="ECO:0000313" key="2">
    <source>
        <dbReference type="EMBL" id="GAA4255191.1"/>
    </source>
</evidence>
<dbReference type="EMBL" id="BAABAT010000020">
    <property type="protein sequence ID" value="GAA4255191.1"/>
    <property type="molecule type" value="Genomic_DNA"/>
</dbReference>
<evidence type="ECO:0000256" key="1">
    <source>
        <dbReference type="SAM" id="Phobius"/>
    </source>
</evidence>
<comment type="caution">
    <text evidence="2">The sequence shown here is derived from an EMBL/GenBank/DDBJ whole genome shotgun (WGS) entry which is preliminary data.</text>
</comment>
<keyword evidence="1" id="KW-1133">Transmembrane helix</keyword>
<feature type="transmembrane region" description="Helical" evidence="1">
    <location>
        <begin position="58"/>
        <end position="77"/>
    </location>
</feature>
<accession>A0ABP8DG62</accession>
<protein>
    <recommendedName>
        <fullName evidence="4">Integral membrane regulator</fullName>
    </recommendedName>
</protein>
<dbReference type="Proteomes" id="UP001500620">
    <property type="component" value="Unassembled WGS sequence"/>
</dbReference>
<dbReference type="InterPro" id="IPR049713">
    <property type="entry name" value="Pr6Pr-like"/>
</dbReference>
<name>A0ABP8DG62_9ACTN</name>
<feature type="transmembrane region" description="Helical" evidence="1">
    <location>
        <begin position="121"/>
        <end position="144"/>
    </location>
</feature>
<organism evidence="2 3">
    <name type="scientific">Dactylosporangium darangshiense</name>
    <dbReference type="NCBI Taxonomy" id="579108"/>
    <lineage>
        <taxon>Bacteria</taxon>
        <taxon>Bacillati</taxon>
        <taxon>Actinomycetota</taxon>
        <taxon>Actinomycetes</taxon>
        <taxon>Micromonosporales</taxon>
        <taxon>Micromonosporaceae</taxon>
        <taxon>Dactylosporangium</taxon>
    </lineage>
</organism>